<dbReference type="InterPro" id="IPR017985">
    <property type="entry name" value="MeTrfase_CN4_CS"/>
</dbReference>
<protein>
    <recommendedName>
        <fullName evidence="2">site-specific DNA-methyltransferase (cytosine-N(4)-specific)</fullName>
        <ecNumber evidence="2">2.1.1.113</ecNumber>
    </recommendedName>
</protein>
<dbReference type="InterPro" id="IPR002941">
    <property type="entry name" value="DNA_methylase_N4/N6"/>
</dbReference>
<comment type="similarity">
    <text evidence="1">Belongs to the N(4)/N(6)-methyltransferase family. N(4) subfamily.</text>
</comment>
<keyword evidence="6" id="KW-0680">Restriction system</keyword>
<dbReference type="GO" id="GO:0032259">
    <property type="term" value="P:methylation"/>
    <property type="evidence" value="ECO:0007669"/>
    <property type="project" value="UniProtKB-KW"/>
</dbReference>
<dbReference type="EC" id="2.1.1.113" evidence="2"/>
<feature type="domain" description="DNA methylase N-4/N-6" evidence="9">
    <location>
        <begin position="11"/>
        <end position="69"/>
    </location>
</feature>
<evidence type="ECO:0000256" key="4">
    <source>
        <dbReference type="ARBA" id="ARBA00022679"/>
    </source>
</evidence>
<comment type="catalytic activity">
    <reaction evidence="8">
        <text>a 2'-deoxycytidine in DNA + S-adenosyl-L-methionine = an N(4)-methyl-2'-deoxycytidine in DNA + S-adenosyl-L-homocysteine + H(+)</text>
        <dbReference type="Rhea" id="RHEA:16857"/>
        <dbReference type="Rhea" id="RHEA-COMP:11369"/>
        <dbReference type="Rhea" id="RHEA-COMP:13674"/>
        <dbReference type="ChEBI" id="CHEBI:15378"/>
        <dbReference type="ChEBI" id="CHEBI:57856"/>
        <dbReference type="ChEBI" id="CHEBI:59789"/>
        <dbReference type="ChEBI" id="CHEBI:85452"/>
        <dbReference type="ChEBI" id="CHEBI:137933"/>
        <dbReference type="EC" id="2.1.1.113"/>
    </reaction>
</comment>
<dbReference type="GO" id="GO:0008168">
    <property type="term" value="F:methyltransferase activity"/>
    <property type="evidence" value="ECO:0007669"/>
    <property type="project" value="UniProtKB-KW"/>
</dbReference>
<keyword evidence="7" id="KW-0238">DNA-binding</keyword>
<accession>A0ABY2LNM8</accession>
<dbReference type="Proteomes" id="UP000297465">
    <property type="component" value="Unassembled WGS sequence"/>
</dbReference>
<name>A0ABY2LNM8_9LEPT</name>
<evidence type="ECO:0000256" key="3">
    <source>
        <dbReference type="ARBA" id="ARBA00022603"/>
    </source>
</evidence>
<evidence type="ECO:0000256" key="8">
    <source>
        <dbReference type="ARBA" id="ARBA00049120"/>
    </source>
</evidence>
<keyword evidence="11" id="KW-1185">Reference proteome</keyword>
<evidence type="ECO:0000256" key="7">
    <source>
        <dbReference type="ARBA" id="ARBA00023125"/>
    </source>
</evidence>
<dbReference type="EMBL" id="RQFO01000017">
    <property type="protein sequence ID" value="TGL00745.1"/>
    <property type="molecule type" value="Genomic_DNA"/>
</dbReference>
<evidence type="ECO:0000259" key="9">
    <source>
        <dbReference type="Pfam" id="PF01555"/>
    </source>
</evidence>
<keyword evidence="5" id="KW-0949">S-adenosyl-L-methionine</keyword>
<evidence type="ECO:0000256" key="1">
    <source>
        <dbReference type="ARBA" id="ARBA00010203"/>
    </source>
</evidence>
<evidence type="ECO:0000256" key="2">
    <source>
        <dbReference type="ARBA" id="ARBA00012185"/>
    </source>
</evidence>
<dbReference type="InterPro" id="IPR029063">
    <property type="entry name" value="SAM-dependent_MTases_sf"/>
</dbReference>
<gene>
    <name evidence="10" type="ORF">EHQ31_14625</name>
</gene>
<dbReference type="Pfam" id="PF01555">
    <property type="entry name" value="N6_N4_Mtase"/>
    <property type="match status" value="1"/>
</dbReference>
<reference evidence="11" key="1">
    <citation type="journal article" date="2019" name="PLoS Negl. Trop. Dis.">
        <title>Revisiting the worldwide diversity of Leptospira species in the environment.</title>
        <authorList>
            <person name="Vincent A.T."/>
            <person name="Schiettekatte O."/>
            <person name="Bourhy P."/>
            <person name="Veyrier F.J."/>
            <person name="Picardeau M."/>
        </authorList>
    </citation>
    <scope>NUCLEOTIDE SEQUENCE [LARGE SCALE GENOMIC DNA]</scope>
    <source>
        <strain evidence="11">201800278</strain>
    </source>
</reference>
<evidence type="ECO:0000313" key="11">
    <source>
        <dbReference type="Proteomes" id="UP000297465"/>
    </source>
</evidence>
<evidence type="ECO:0000256" key="5">
    <source>
        <dbReference type="ARBA" id="ARBA00022691"/>
    </source>
</evidence>
<evidence type="ECO:0000256" key="6">
    <source>
        <dbReference type="ARBA" id="ARBA00022747"/>
    </source>
</evidence>
<dbReference type="PROSITE" id="PS00093">
    <property type="entry name" value="N4_MTASE"/>
    <property type="match status" value="1"/>
</dbReference>
<organism evidence="10 11">
    <name type="scientific">Leptospira montravelensis</name>
    <dbReference type="NCBI Taxonomy" id="2484961"/>
    <lineage>
        <taxon>Bacteria</taxon>
        <taxon>Pseudomonadati</taxon>
        <taxon>Spirochaetota</taxon>
        <taxon>Spirochaetia</taxon>
        <taxon>Leptospirales</taxon>
        <taxon>Leptospiraceae</taxon>
        <taxon>Leptospira</taxon>
    </lineage>
</organism>
<comment type="caution">
    <text evidence="10">The sequence shown here is derived from an EMBL/GenBank/DDBJ whole genome shotgun (WGS) entry which is preliminary data.</text>
</comment>
<keyword evidence="4" id="KW-0808">Transferase</keyword>
<sequence>MKLPVHRWFRYSAGFSAEWTKFLIAANSSKKTKILDPFAGSGTTLVSSNEMDVTSFGYETHPFVNRIAKVKLNHNPNIKKLTKLFNHVITDKSKSRFLYENQPELLRKCYTEDTLKELVNFKYRFDTINDGSIESELVWLIITSILRITSHVGTAQWQYVLPNKTKTNKQTPQFAMEKKFNEIVQDLEFFQNKNIKELGQIKNHDARKIDNELKNKIDMVITSPPYPNNFDYADSTRLEMIFWGEISGWSELQSKVRTFLIRSCSQHTAAERLKLPDLLSQKEISPIQENLEEVCFELERVRKDHGGKKTYHTMIAAYYLDLAKTLRSLRHSLKEGGKMCFVIGDSAPYGVYAPADQWIGKLAIAAGFNNWEFEKTRDRNIKWKNRKHTVPLKEGRLWIYG</sequence>
<proteinExistence type="inferred from homology"/>
<evidence type="ECO:0000313" key="10">
    <source>
        <dbReference type="EMBL" id="TGL00745.1"/>
    </source>
</evidence>
<dbReference type="Gene3D" id="3.40.50.150">
    <property type="entry name" value="Vaccinia Virus protein VP39"/>
    <property type="match status" value="2"/>
</dbReference>
<keyword evidence="3 10" id="KW-0489">Methyltransferase</keyword>
<dbReference type="SUPFAM" id="SSF53335">
    <property type="entry name" value="S-adenosyl-L-methionine-dependent methyltransferases"/>
    <property type="match status" value="2"/>
</dbReference>